<dbReference type="Pfam" id="PF01710">
    <property type="entry name" value="HTH_Tnp_IS630"/>
    <property type="match status" value="1"/>
</dbReference>
<evidence type="ECO:0000313" key="3">
    <source>
        <dbReference type="Proteomes" id="UP000180235"/>
    </source>
</evidence>
<organism evidence="2 3">
    <name type="scientific">Gloeomargarita lithophora Alchichica-D10</name>
    <dbReference type="NCBI Taxonomy" id="1188229"/>
    <lineage>
        <taxon>Bacteria</taxon>
        <taxon>Bacillati</taxon>
        <taxon>Cyanobacteriota</taxon>
        <taxon>Cyanophyceae</taxon>
        <taxon>Gloeomargaritales</taxon>
        <taxon>Gloeomargaritaceae</taxon>
        <taxon>Gloeomargarita</taxon>
    </lineage>
</organism>
<dbReference type="PANTHER" id="PTHR46564:SF1">
    <property type="entry name" value="TRANSPOSASE"/>
    <property type="match status" value="1"/>
</dbReference>
<evidence type="ECO:0000313" key="2">
    <source>
        <dbReference type="EMBL" id="APB33933.1"/>
    </source>
</evidence>
<feature type="domain" description="Transposase Synechocystis PCC 6803" evidence="1">
    <location>
        <begin position="1"/>
        <end position="107"/>
    </location>
</feature>
<dbReference type="SUPFAM" id="SSF46689">
    <property type="entry name" value="Homeodomain-like"/>
    <property type="match status" value="1"/>
</dbReference>
<keyword evidence="3" id="KW-1185">Reference proteome</keyword>
<dbReference type="Gene3D" id="1.10.10.60">
    <property type="entry name" value="Homeodomain-like"/>
    <property type="match status" value="1"/>
</dbReference>
<reference evidence="2 3" key="1">
    <citation type="submission" date="2016-10" db="EMBL/GenBank/DDBJ databases">
        <title>Description of Gloeomargarita lithophora gen. nov., sp. nov., a thylakoid-bearing basal-branching cyanobacterium with intracellular carbonates, and proposal for Gloeomargaritales ord. nov.</title>
        <authorList>
            <person name="Moreira D."/>
            <person name="Tavera R."/>
            <person name="Benzerara K."/>
            <person name="Skouri-Panet F."/>
            <person name="Couradeau E."/>
            <person name="Gerard E."/>
            <person name="Loussert C."/>
            <person name="Novelo E."/>
            <person name="Zivanovic Y."/>
            <person name="Lopez-Garcia P."/>
        </authorList>
    </citation>
    <scope>NUCLEOTIDE SEQUENCE [LARGE SCALE GENOMIC DNA]</scope>
    <source>
        <strain evidence="2 3">D10</strain>
    </source>
</reference>
<dbReference type="AlphaFoldDB" id="A0A1J0ADC1"/>
<gene>
    <name evidence="2" type="ORF">GlitD10_1609</name>
</gene>
<name>A0A1J0ADC1_9CYAN</name>
<accession>A0A1J0ADC1</accession>
<protein>
    <submittedName>
        <fullName evidence="2">Transposase</fullName>
    </submittedName>
</protein>
<dbReference type="STRING" id="1188229.GlitD10_1609"/>
<dbReference type="EMBL" id="CP017675">
    <property type="protein sequence ID" value="APB33933.1"/>
    <property type="molecule type" value="Genomic_DNA"/>
</dbReference>
<dbReference type="KEGG" id="glt:GlitD10_1609"/>
<evidence type="ECO:0000259" key="1">
    <source>
        <dbReference type="Pfam" id="PF01710"/>
    </source>
</evidence>
<dbReference type="PANTHER" id="PTHR46564">
    <property type="entry name" value="TRANSPOSASE"/>
    <property type="match status" value="1"/>
</dbReference>
<dbReference type="InterPro" id="IPR002622">
    <property type="entry name" value="Transposase_14"/>
</dbReference>
<dbReference type="Proteomes" id="UP000180235">
    <property type="component" value="Chromosome"/>
</dbReference>
<sequence length="109" mass="12836">MCYSLDLRKKVMSFIENGNSITKAAKVFNVGRATVYRWLDRANLERVRVERRKRKIDIAKLNQDVEQHPDKTLRERAKEFGVVPSSICYQLKRLKITRKKTVAVSRKRS</sequence>
<proteinExistence type="predicted"/>
<dbReference type="InterPro" id="IPR009057">
    <property type="entry name" value="Homeodomain-like_sf"/>
</dbReference>